<evidence type="ECO:0000313" key="2">
    <source>
        <dbReference type="EMBL" id="MBC5686702.1"/>
    </source>
</evidence>
<dbReference type="Gene3D" id="3.90.550.10">
    <property type="entry name" value="Spore Coat Polysaccharide Biosynthesis Protein SpsA, Chain A"/>
    <property type="match status" value="1"/>
</dbReference>
<dbReference type="EMBL" id="JACOPG010000003">
    <property type="protein sequence ID" value="MBC5686702.1"/>
    <property type="molecule type" value="Genomic_DNA"/>
</dbReference>
<dbReference type="InterPro" id="IPR001173">
    <property type="entry name" value="Glyco_trans_2-like"/>
</dbReference>
<name>A0ABR7GGX7_9FIRM</name>
<dbReference type="PANTHER" id="PTHR22916:SF3">
    <property type="entry name" value="UDP-GLCNAC:BETAGAL BETA-1,3-N-ACETYLGLUCOSAMINYLTRANSFERASE-LIKE PROTEIN 1"/>
    <property type="match status" value="1"/>
</dbReference>
<organism evidence="2 3">
    <name type="scientific">Roseburia lenta</name>
    <dbReference type="NCBI Taxonomy" id="2763061"/>
    <lineage>
        <taxon>Bacteria</taxon>
        <taxon>Bacillati</taxon>
        <taxon>Bacillota</taxon>
        <taxon>Clostridia</taxon>
        <taxon>Lachnospirales</taxon>
        <taxon>Lachnospiraceae</taxon>
        <taxon>Roseburia</taxon>
    </lineage>
</organism>
<dbReference type="Proteomes" id="UP000643810">
    <property type="component" value="Unassembled WGS sequence"/>
</dbReference>
<dbReference type="PANTHER" id="PTHR22916">
    <property type="entry name" value="GLYCOSYLTRANSFERASE"/>
    <property type="match status" value="1"/>
</dbReference>
<dbReference type="Pfam" id="PF00535">
    <property type="entry name" value="Glycos_transf_2"/>
    <property type="match status" value="1"/>
</dbReference>
<comment type="caution">
    <text evidence="2">The sequence shown here is derived from an EMBL/GenBank/DDBJ whole genome shotgun (WGS) entry which is preliminary data.</text>
</comment>
<dbReference type="CDD" id="cd04196">
    <property type="entry name" value="GT_2_like_d"/>
    <property type="match status" value="1"/>
</dbReference>
<dbReference type="InterPro" id="IPR029044">
    <property type="entry name" value="Nucleotide-diphossugar_trans"/>
</dbReference>
<sequence>MIKNNAKTIAILMATYNGEKYVEEMLRSLEKQTEDDFFCYIHDDGSTDQTMHILKKWVEDHPYHFMILEGQAQGSAKDNFFWMLAQVESDYYMFADQDDVWMPDKVEKSFRKMKQTETLCQDKYQAFCVFTDMQVVDENLQEIAPSFIRYIGRDPYRTSMAEIIMDNPAAGCTMLFNRPLRDAALELRDPTKIEMHDVWILALAAAYGTEHVGVVDEACAYYRQHANNEMGARTESKADKIKRNLIDLCSGRFMQQKRAFLQKGRDLAGQMYLVDALPEKQKKILEEFSEIGKLSKWQRIKFYKKYGFTRNQGTGWMYLWI</sequence>
<keyword evidence="3" id="KW-1185">Reference proteome</keyword>
<dbReference type="RefSeq" id="WP_186854444.1">
    <property type="nucleotide sequence ID" value="NZ_JACOPG010000003.1"/>
</dbReference>
<proteinExistence type="predicted"/>
<feature type="domain" description="Glycosyltransferase 2-like" evidence="1">
    <location>
        <begin position="11"/>
        <end position="148"/>
    </location>
</feature>
<gene>
    <name evidence="2" type="ORF">H8R94_08840</name>
</gene>
<dbReference type="SUPFAM" id="SSF53448">
    <property type="entry name" value="Nucleotide-diphospho-sugar transferases"/>
    <property type="match status" value="1"/>
</dbReference>
<evidence type="ECO:0000259" key="1">
    <source>
        <dbReference type="Pfam" id="PF00535"/>
    </source>
</evidence>
<evidence type="ECO:0000313" key="3">
    <source>
        <dbReference type="Proteomes" id="UP000643810"/>
    </source>
</evidence>
<reference evidence="2 3" key="1">
    <citation type="submission" date="2020-08" db="EMBL/GenBank/DDBJ databases">
        <title>Genome public.</title>
        <authorList>
            <person name="Liu C."/>
            <person name="Sun Q."/>
        </authorList>
    </citation>
    <scope>NUCLEOTIDE SEQUENCE [LARGE SCALE GENOMIC DNA]</scope>
    <source>
        <strain evidence="2 3">NSJ-9</strain>
    </source>
</reference>
<accession>A0ABR7GGX7</accession>
<protein>
    <submittedName>
        <fullName evidence="2">Glycosyltransferase family 2 protein</fullName>
    </submittedName>
</protein>